<dbReference type="AlphaFoldDB" id="A0A3B1A1J0"/>
<evidence type="ECO:0000256" key="5">
    <source>
        <dbReference type="ARBA" id="ARBA00023139"/>
    </source>
</evidence>
<dbReference type="GO" id="GO:0009252">
    <property type="term" value="P:peptidoglycan biosynthetic process"/>
    <property type="evidence" value="ECO:0007669"/>
    <property type="project" value="UniProtKB-KW"/>
</dbReference>
<evidence type="ECO:0000256" key="4">
    <source>
        <dbReference type="ARBA" id="ARBA00023136"/>
    </source>
</evidence>
<keyword evidence="1" id="KW-0732">Signal</keyword>
<name>A0A3B1A1J0_9ZZZZ</name>
<keyword evidence="3" id="KW-0573">Peptidoglycan synthesis</keyword>
<keyword evidence="4" id="KW-0472">Membrane</keyword>
<dbReference type="PANTHER" id="PTHR38038:SF1">
    <property type="entry name" value="PENICILLIN-BINDING PROTEIN ACTIVATOR LPOA"/>
    <property type="match status" value="1"/>
</dbReference>
<keyword evidence="5" id="KW-0564">Palmitate</keyword>
<dbReference type="CDD" id="cd06339">
    <property type="entry name" value="PBP1_YraM_LppC_lipoprotein-like"/>
    <property type="match status" value="1"/>
</dbReference>
<dbReference type="Gene3D" id="1.25.40.650">
    <property type="match status" value="1"/>
</dbReference>
<evidence type="ECO:0000256" key="3">
    <source>
        <dbReference type="ARBA" id="ARBA00022984"/>
    </source>
</evidence>
<keyword evidence="6" id="KW-0998">Cell outer membrane</keyword>
<dbReference type="Gene3D" id="1.25.40.10">
    <property type="entry name" value="Tetratricopeptide repeat domain"/>
    <property type="match status" value="1"/>
</dbReference>
<dbReference type="Pfam" id="PF04348">
    <property type="entry name" value="LppC"/>
    <property type="match status" value="1"/>
</dbReference>
<proteinExistence type="predicted"/>
<keyword evidence="2" id="KW-0133">Cell shape</keyword>
<dbReference type="EMBL" id="UOFQ01000050">
    <property type="protein sequence ID" value="VAW86716.1"/>
    <property type="molecule type" value="Genomic_DNA"/>
</dbReference>
<dbReference type="GO" id="GO:0030234">
    <property type="term" value="F:enzyme regulator activity"/>
    <property type="evidence" value="ECO:0007669"/>
    <property type="project" value="TreeGrafter"/>
</dbReference>
<evidence type="ECO:0000256" key="2">
    <source>
        <dbReference type="ARBA" id="ARBA00022960"/>
    </source>
</evidence>
<dbReference type="InterPro" id="IPR028082">
    <property type="entry name" value="Peripla_BP_I"/>
</dbReference>
<evidence type="ECO:0000256" key="1">
    <source>
        <dbReference type="ARBA" id="ARBA00022729"/>
    </source>
</evidence>
<evidence type="ECO:0000313" key="8">
    <source>
        <dbReference type="EMBL" id="VAW86716.1"/>
    </source>
</evidence>
<organism evidence="8">
    <name type="scientific">hydrothermal vent metagenome</name>
    <dbReference type="NCBI Taxonomy" id="652676"/>
    <lineage>
        <taxon>unclassified sequences</taxon>
        <taxon>metagenomes</taxon>
        <taxon>ecological metagenomes</taxon>
    </lineage>
</organism>
<dbReference type="GO" id="GO:0031241">
    <property type="term" value="C:periplasmic side of cell outer membrane"/>
    <property type="evidence" value="ECO:0007669"/>
    <property type="project" value="TreeGrafter"/>
</dbReference>
<accession>A0A3B1A1J0</accession>
<evidence type="ECO:0000256" key="7">
    <source>
        <dbReference type="ARBA" id="ARBA00023288"/>
    </source>
</evidence>
<keyword evidence="7" id="KW-0449">Lipoprotein</keyword>
<dbReference type="Gene3D" id="3.40.50.2300">
    <property type="match status" value="2"/>
</dbReference>
<reference evidence="8" key="1">
    <citation type="submission" date="2018-06" db="EMBL/GenBank/DDBJ databases">
        <authorList>
            <person name="Zhirakovskaya E."/>
        </authorList>
    </citation>
    <scope>NUCLEOTIDE SEQUENCE</scope>
</reference>
<gene>
    <name evidence="8" type="ORF">MNBD_GAMMA17-1420</name>
</gene>
<sequence>MANPSHCFRTLVASVTLVTIIAGCSTTPENSHQRDTLALVQFAENAVQEGDYEAAGNAYKQLALITPGEARTNFQMEAATLLLKGNYIAQAQRALQAITHDSLNESQRLDFNLLAARIALAESNPAHALDLLQQAPSPLTSNKQRALYHMLRAQAYSRAGNLIEAVREYIQREPYLVAPIDAPPIPASEIEDNQLLIWQSLMMLSDTMLQQLRITPPPDSLSGWLELALLAKSTQHTPPISAVALTDALTTWHRDYPDIQVSENILASINALQNSRLVRPEKIALLLPMSGNFADVATIIRDGFFAAHFNEKNNQAASSIRLYDTATKGRTANEQYQQAIDDGAEFIVGPLNKIDVDNLIAEGDVSIPTLTLNYSSDPELIVDNLFQFGLAPEDEAHQLAERAWLDGYNQALAIVPEGEWGARILQAFNDSWEALNGTMVEQQTYASSKNDFSGPLRNLLNIDESQRRKKELQQLLGTQLKFEPRRRQDADFVFMVAFPRQARLIKPQLKFHYAGDLPVYATSHLYSGQPDREANRDLDQITFCDIPWVLNRSRGKNSLNQHIQQLWPEKSRQYTRFYAMGIDAYHLIPQIKHMATFRYERHNGETGSLSLDASNRIFRQLPWARFKRGIARPL</sequence>
<dbReference type="SUPFAM" id="SSF53822">
    <property type="entry name" value="Periplasmic binding protein-like I"/>
    <property type="match status" value="1"/>
</dbReference>
<dbReference type="PANTHER" id="PTHR38038">
    <property type="entry name" value="PENICILLIN-BINDING PROTEIN ACTIVATOR LPOA"/>
    <property type="match status" value="1"/>
</dbReference>
<dbReference type="GO" id="GO:0008360">
    <property type="term" value="P:regulation of cell shape"/>
    <property type="evidence" value="ECO:0007669"/>
    <property type="project" value="UniProtKB-KW"/>
</dbReference>
<dbReference type="InterPro" id="IPR011990">
    <property type="entry name" value="TPR-like_helical_dom_sf"/>
</dbReference>
<protein>
    <submittedName>
        <fullName evidence="8">Penicillin-binding protein activator LpoA</fullName>
    </submittedName>
</protein>
<dbReference type="InterPro" id="IPR007443">
    <property type="entry name" value="LpoA"/>
</dbReference>
<evidence type="ECO:0000256" key="6">
    <source>
        <dbReference type="ARBA" id="ARBA00023237"/>
    </source>
</evidence>